<dbReference type="AlphaFoldDB" id="A0A9P9EQW7"/>
<organism evidence="3 4">
    <name type="scientific">Dactylonectria estremocensis</name>
    <dbReference type="NCBI Taxonomy" id="1079267"/>
    <lineage>
        <taxon>Eukaryota</taxon>
        <taxon>Fungi</taxon>
        <taxon>Dikarya</taxon>
        <taxon>Ascomycota</taxon>
        <taxon>Pezizomycotina</taxon>
        <taxon>Sordariomycetes</taxon>
        <taxon>Hypocreomycetidae</taxon>
        <taxon>Hypocreales</taxon>
        <taxon>Nectriaceae</taxon>
        <taxon>Dactylonectria</taxon>
    </lineage>
</organism>
<keyword evidence="1" id="KW-0812">Transmembrane</keyword>
<evidence type="ECO:0000313" key="4">
    <source>
        <dbReference type="Proteomes" id="UP000717696"/>
    </source>
</evidence>
<dbReference type="PANTHER" id="PTHR35395:SF1">
    <property type="entry name" value="DUF6536 DOMAIN-CONTAINING PROTEIN"/>
    <property type="match status" value="1"/>
</dbReference>
<keyword evidence="4" id="KW-1185">Reference proteome</keyword>
<dbReference type="Pfam" id="PF20163">
    <property type="entry name" value="DUF6536"/>
    <property type="match status" value="1"/>
</dbReference>
<dbReference type="EMBL" id="JAGMUU010000012">
    <property type="protein sequence ID" value="KAH7141569.1"/>
    <property type="molecule type" value="Genomic_DNA"/>
</dbReference>
<feature type="transmembrane region" description="Helical" evidence="1">
    <location>
        <begin position="380"/>
        <end position="398"/>
    </location>
</feature>
<feature type="non-terminal residue" evidence="3">
    <location>
        <position position="1"/>
    </location>
</feature>
<evidence type="ECO:0000313" key="3">
    <source>
        <dbReference type="EMBL" id="KAH7141569.1"/>
    </source>
</evidence>
<keyword evidence="1" id="KW-0472">Membrane</keyword>
<sequence>QYFSGWRSGLARCTAAAGIVTAINIAFLVVAIPRLGMSTSGGSEGALFSGDCKRAKQLSIWLHLAINILATVLLAAGNYTQQVLTAPTRHEIDLAHSQRKWLDIGVSSLHNLRQISGKRVTAWIVLALTSVPIHLFYNSVISFETGVNRYSIYPARWDDLIDPDHQFHDKRYKALRNSLDEFERLENRDCIAVYGQKLISDRSDVILILDPSTPDYLSNYTDVYGGDPMDLVSTRNGWICGEDPWVDDCDVSSVNANDWTIYAEQPDLYGGETLRVEYCLSKRTPEHCRLILSIPLLAVVVGCNVSKLVGLALTWLYLEKRPLLTLGDAMDSFLEYPDPATKGRCLLSKSPGQLLSWEAGPRIWLPTKHRWAASVSRTRCAVTISLYIATIVAASILLEMGIEHIGGSTSLVELWNRGFGQVSVDTLIDFHKVGAEGLISMALISNLPQLILSLLYAALNGMWTAMLVGAEWNSYGFGHKSLRTTYPVGHQRKTYWLSLPLVRSATLHWLISQSIFFVRLALYQDKERYYPREGNTTTCGYSPIAIIFSIGLGSLILLITVGWSLRTMKAAIPLGGTCSAVVSAACHRPEGDEYAASELVKWGVVPGRNGGRWDHCSVTSWPAEALERGRLYQ</sequence>
<accession>A0A9P9EQW7</accession>
<comment type="caution">
    <text evidence="3">The sequence shown here is derived from an EMBL/GenBank/DDBJ whole genome shotgun (WGS) entry which is preliminary data.</text>
</comment>
<reference evidence="3" key="1">
    <citation type="journal article" date="2021" name="Nat. Commun.">
        <title>Genetic determinants of endophytism in the Arabidopsis root mycobiome.</title>
        <authorList>
            <person name="Mesny F."/>
            <person name="Miyauchi S."/>
            <person name="Thiergart T."/>
            <person name="Pickel B."/>
            <person name="Atanasova L."/>
            <person name="Karlsson M."/>
            <person name="Huettel B."/>
            <person name="Barry K.W."/>
            <person name="Haridas S."/>
            <person name="Chen C."/>
            <person name="Bauer D."/>
            <person name="Andreopoulos W."/>
            <person name="Pangilinan J."/>
            <person name="LaButti K."/>
            <person name="Riley R."/>
            <person name="Lipzen A."/>
            <person name="Clum A."/>
            <person name="Drula E."/>
            <person name="Henrissat B."/>
            <person name="Kohler A."/>
            <person name="Grigoriev I.V."/>
            <person name="Martin F.M."/>
            <person name="Hacquard S."/>
        </authorList>
    </citation>
    <scope>NUCLEOTIDE SEQUENCE</scope>
    <source>
        <strain evidence="3">MPI-CAGE-AT-0021</strain>
    </source>
</reference>
<feature type="transmembrane region" description="Helical" evidence="1">
    <location>
        <begin position="58"/>
        <end position="79"/>
    </location>
</feature>
<protein>
    <recommendedName>
        <fullName evidence="2">DUF6536 domain-containing protein</fullName>
    </recommendedName>
</protein>
<dbReference type="InterPro" id="IPR046623">
    <property type="entry name" value="DUF6536"/>
</dbReference>
<feature type="transmembrane region" description="Helical" evidence="1">
    <location>
        <begin position="501"/>
        <end position="522"/>
    </location>
</feature>
<feature type="transmembrane region" description="Helical" evidence="1">
    <location>
        <begin position="542"/>
        <end position="565"/>
    </location>
</feature>
<feature type="domain" description="DUF6536" evidence="2">
    <location>
        <begin position="6"/>
        <end position="153"/>
    </location>
</feature>
<keyword evidence="1" id="KW-1133">Transmembrane helix</keyword>
<dbReference type="OrthoDB" id="5429634at2759"/>
<name>A0A9P9EQW7_9HYPO</name>
<gene>
    <name evidence="3" type="ORF">B0J13DRAFT_637349</name>
</gene>
<proteinExistence type="predicted"/>
<dbReference type="Proteomes" id="UP000717696">
    <property type="component" value="Unassembled WGS sequence"/>
</dbReference>
<dbReference type="PANTHER" id="PTHR35395">
    <property type="entry name" value="DUF6536 DOMAIN-CONTAINING PROTEIN"/>
    <property type="match status" value="1"/>
</dbReference>
<evidence type="ECO:0000256" key="1">
    <source>
        <dbReference type="SAM" id="Phobius"/>
    </source>
</evidence>
<evidence type="ECO:0000259" key="2">
    <source>
        <dbReference type="Pfam" id="PF20163"/>
    </source>
</evidence>
<feature type="non-terminal residue" evidence="3">
    <location>
        <position position="633"/>
    </location>
</feature>
<feature type="transmembrane region" description="Helical" evidence="1">
    <location>
        <begin position="15"/>
        <end position="37"/>
    </location>
</feature>